<dbReference type="EMBL" id="MDYQ01000070">
    <property type="protein sequence ID" value="PRP84056.1"/>
    <property type="molecule type" value="Genomic_DNA"/>
</dbReference>
<name>A0A2P6NJC4_9EUKA</name>
<gene>
    <name evidence="10" type="ORF">PROFUN_08518</name>
</gene>
<comment type="similarity">
    <text evidence="3">Belongs to the wax synthase family.</text>
</comment>
<evidence type="ECO:0000259" key="9">
    <source>
        <dbReference type="Pfam" id="PF13813"/>
    </source>
</evidence>
<feature type="transmembrane region" description="Helical" evidence="8">
    <location>
        <begin position="297"/>
        <end position="315"/>
    </location>
</feature>
<feature type="transmembrane region" description="Helical" evidence="8">
    <location>
        <begin position="267"/>
        <end position="285"/>
    </location>
</feature>
<keyword evidence="5 8" id="KW-0812">Transmembrane</keyword>
<dbReference type="GO" id="GO:0008374">
    <property type="term" value="F:O-acyltransferase activity"/>
    <property type="evidence" value="ECO:0007669"/>
    <property type="project" value="InterPro"/>
</dbReference>
<sequence length="320" mass="37118">MDLIRLTEKIILTHAILIATLSIDRPWLSKLSVVLIICIILRGSQAYDAQTLGLKPTETKWSERDTPIPSSPGVYELTKKNTDLVFNLRGIGWNWSAPRPSYKPKSDWLKQRGFYSFIHLCLLFTTHKLLQSLSHPIRFKTTDGVTHLLLQTLAGYSVGFYIYCMINGGYLFLSFLDVLMRGSDPLAYPILFHHPWLSSSFSDFWGRRWHQLFRRVVWSLGWRTGRSVPNWAGSGVRNERNQLLPLFFSYFISALLHQLGYYTATGIMDVNIGLFFLLQCPFIVIERTLIPREWNRTFFIMCMTITSPLLCNSWIHMGIW</sequence>
<organism evidence="10 11">
    <name type="scientific">Planoprotostelium fungivorum</name>
    <dbReference type="NCBI Taxonomy" id="1890364"/>
    <lineage>
        <taxon>Eukaryota</taxon>
        <taxon>Amoebozoa</taxon>
        <taxon>Evosea</taxon>
        <taxon>Variosea</taxon>
        <taxon>Cavosteliida</taxon>
        <taxon>Cavosteliaceae</taxon>
        <taxon>Planoprotostelium</taxon>
    </lineage>
</organism>
<dbReference type="InterPro" id="IPR044851">
    <property type="entry name" value="Wax_synthase"/>
</dbReference>
<feature type="transmembrane region" description="Helical" evidence="8">
    <location>
        <begin position="243"/>
        <end position="261"/>
    </location>
</feature>
<evidence type="ECO:0000256" key="6">
    <source>
        <dbReference type="ARBA" id="ARBA00022989"/>
    </source>
</evidence>
<keyword evidence="6 8" id="KW-1133">Transmembrane helix</keyword>
<dbReference type="Pfam" id="PF13813">
    <property type="entry name" value="MBOAT_2"/>
    <property type="match status" value="1"/>
</dbReference>
<evidence type="ECO:0000256" key="8">
    <source>
        <dbReference type="SAM" id="Phobius"/>
    </source>
</evidence>
<evidence type="ECO:0000313" key="10">
    <source>
        <dbReference type="EMBL" id="PRP84056.1"/>
    </source>
</evidence>
<keyword evidence="7 8" id="KW-0472">Membrane</keyword>
<dbReference type="InParanoid" id="A0A2P6NJC4"/>
<evidence type="ECO:0000256" key="4">
    <source>
        <dbReference type="ARBA" id="ARBA00022679"/>
    </source>
</evidence>
<dbReference type="InterPro" id="IPR032805">
    <property type="entry name" value="Wax_synthase_dom"/>
</dbReference>
<evidence type="ECO:0000256" key="2">
    <source>
        <dbReference type="ARBA" id="ARBA00005179"/>
    </source>
</evidence>
<dbReference type="AlphaFoldDB" id="A0A2P6NJC4"/>
<keyword evidence="4" id="KW-0808">Transferase</keyword>
<reference evidence="10 11" key="1">
    <citation type="journal article" date="2018" name="Genome Biol. Evol.">
        <title>Multiple Roots of Fruiting Body Formation in Amoebozoa.</title>
        <authorList>
            <person name="Hillmann F."/>
            <person name="Forbes G."/>
            <person name="Novohradska S."/>
            <person name="Ferling I."/>
            <person name="Riege K."/>
            <person name="Groth M."/>
            <person name="Westermann M."/>
            <person name="Marz M."/>
            <person name="Spaller T."/>
            <person name="Winckler T."/>
            <person name="Schaap P."/>
            <person name="Glockner G."/>
        </authorList>
    </citation>
    <scope>NUCLEOTIDE SEQUENCE [LARGE SCALE GENOMIC DNA]</scope>
    <source>
        <strain evidence="10 11">Jena</strain>
    </source>
</reference>
<keyword evidence="11" id="KW-1185">Reference proteome</keyword>
<protein>
    <recommendedName>
        <fullName evidence="9">Wax synthase domain-containing protein</fullName>
    </recommendedName>
</protein>
<feature type="domain" description="Wax synthase" evidence="9">
    <location>
        <begin position="188"/>
        <end position="277"/>
    </location>
</feature>
<evidence type="ECO:0000256" key="5">
    <source>
        <dbReference type="ARBA" id="ARBA00022692"/>
    </source>
</evidence>
<proteinExistence type="inferred from homology"/>
<dbReference type="PANTHER" id="PTHR31595:SF57">
    <property type="entry name" value="OS04G0481900 PROTEIN"/>
    <property type="match status" value="1"/>
</dbReference>
<evidence type="ECO:0000313" key="11">
    <source>
        <dbReference type="Proteomes" id="UP000241769"/>
    </source>
</evidence>
<comment type="pathway">
    <text evidence="2">Secondary metabolite biosynthesis.</text>
</comment>
<dbReference type="Proteomes" id="UP000241769">
    <property type="component" value="Unassembled WGS sequence"/>
</dbReference>
<feature type="transmembrane region" description="Helical" evidence="8">
    <location>
        <begin position="153"/>
        <end position="173"/>
    </location>
</feature>
<comment type="caution">
    <text evidence="10">The sequence shown here is derived from an EMBL/GenBank/DDBJ whole genome shotgun (WGS) entry which is preliminary data.</text>
</comment>
<accession>A0A2P6NJC4</accession>
<dbReference type="GO" id="GO:0016020">
    <property type="term" value="C:membrane"/>
    <property type="evidence" value="ECO:0007669"/>
    <property type="project" value="UniProtKB-SubCell"/>
</dbReference>
<dbReference type="OrthoDB" id="1077582at2759"/>
<evidence type="ECO:0000256" key="1">
    <source>
        <dbReference type="ARBA" id="ARBA00004141"/>
    </source>
</evidence>
<comment type="subcellular location">
    <subcellularLocation>
        <location evidence="1">Membrane</location>
        <topology evidence="1">Multi-pass membrane protein</topology>
    </subcellularLocation>
</comment>
<evidence type="ECO:0000256" key="3">
    <source>
        <dbReference type="ARBA" id="ARBA00007282"/>
    </source>
</evidence>
<dbReference type="GO" id="GO:0006629">
    <property type="term" value="P:lipid metabolic process"/>
    <property type="evidence" value="ECO:0007669"/>
    <property type="project" value="InterPro"/>
</dbReference>
<dbReference type="PANTHER" id="PTHR31595">
    <property type="entry name" value="LONG-CHAIN-ALCOHOL O-FATTY-ACYLTRANSFERASE 3-RELATED"/>
    <property type="match status" value="1"/>
</dbReference>
<evidence type="ECO:0000256" key="7">
    <source>
        <dbReference type="ARBA" id="ARBA00023136"/>
    </source>
</evidence>